<evidence type="ECO:0000259" key="1">
    <source>
        <dbReference type="Pfam" id="PF06048"/>
    </source>
</evidence>
<keyword evidence="5" id="KW-1185">Reference proteome</keyword>
<dbReference type="OrthoDB" id="784829at2"/>
<dbReference type="InterPro" id="IPR006171">
    <property type="entry name" value="TOPRIM_dom"/>
</dbReference>
<dbReference type="InterPro" id="IPR009270">
    <property type="entry name" value="DUF927"/>
</dbReference>
<feature type="domain" description="Toprim" evidence="3">
    <location>
        <begin position="223"/>
        <end position="316"/>
    </location>
</feature>
<dbReference type="Proteomes" id="UP000334380">
    <property type="component" value="Unassembled WGS sequence"/>
</dbReference>
<dbReference type="Pfam" id="PF13362">
    <property type="entry name" value="Toprim_3"/>
    <property type="match status" value="1"/>
</dbReference>
<dbReference type="InterPro" id="IPR034154">
    <property type="entry name" value="TOPRIM_DnaG/twinkle"/>
</dbReference>
<proteinExistence type="predicted"/>
<dbReference type="CDD" id="cd01029">
    <property type="entry name" value="TOPRIM_primases"/>
    <property type="match status" value="1"/>
</dbReference>
<dbReference type="Pfam" id="PF06048">
    <property type="entry name" value="DUF927"/>
    <property type="match status" value="1"/>
</dbReference>
<dbReference type="EMBL" id="CABPRU010000004">
    <property type="protein sequence ID" value="VVE01606.1"/>
    <property type="molecule type" value="Genomic_DNA"/>
</dbReference>
<evidence type="ECO:0000313" key="5">
    <source>
        <dbReference type="Proteomes" id="UP000334380"/>
    </source>
</evidence>
<evidence type="ECO:0000313" key="4">
    <source>
        <dbReference type="EMBL" id="VVE01606.1"/>
    </source>
</evidence>
<accession>A0A5E4UNV0</accession>
<dbReference type="AlphaFoldDB" id="A0A5E4UNV0"/>
<dbReference type="RefSeq" id="WP_150612806.1">
    <property type="nucleotide sequence ID" value="NZ_CABPRU010000004.1"/>
</dbReference>
<reference evidence="4 5" key="1">
    <citation type="submission" date="2019-08" db="EMBL/GenBank/DDBJ databases">
        <authorList>
            <person name="Peeters C."/>
        </authorList>
    </citation>
    <scope>NUCLEOTIDE SEQUENCE [LARGE SCALE GENOMIC DNA]</scope>
    <source>
        <strain evidence="4 5">LMG 31013</strain>
    </source>
</reference>
<evidence type="ECO:0000259" key="2">
    <source>
        <dbReference type="Pfam" id="PF08707"/>
    </source>
</evidence>
<feature type="domain" description="DUF927" evidence="1">
    <location>
        <begin position="358"/>
        <end position="621"/>
    </location>
</feature>
<protein>
    <submittedName>
        <fullName evidence="4">DNA primase</fullName>
    </submittedName>
</protein>
<dbReference type="InterPro" id="IPR014819">
    <property type="entry name" value="PriCT_2"/>
</dbReference>
<name>A0A5E4UNV0_9BURK</name>
<dbReference type="GO" id="GO:0016817">
    <property type="term" value="F:hydrolase activity, acting on acid anhydrides"/>
    <property type="evidence" value="ECO:0007669"/>
    <property type="project" value="InterPro"/>
</dbReference>
<feature type="domain" description="Primase C-terminal 2" evidence="2">
    <location>
        <begin position="12"/>
        <end position="81"/>
    </location>
</feature>
<organism evidence="4 5">
    <name type="scientific">Pandoraea terrigena</name>
    <dbReference type="NCBI Taxonomy" id="2508292"/>
    <lineage>
        <taxon>Bacteria</taxon>
        <taxon>Pseudomonadati</taxon>
        <taxon>Pseudomonadota</taxon>
        <taxon>Betaproteobacteria</taxon>
        <taxon>Burkholderiales</taxon>
        <taxon>Burkholderiaceae</taxon>
        <taxon>Pandoraea</taxon>
    </lineage>
</organism>
<dbReference type="Pfam" id="PF08707">
    <property type="entry name" value="PriCT_2"/>
    <property type="match status" value="1"/>
</dbReference>
<evidence type="ECO:0000259" key="3">
    <source>
        <dbReference type="Pfam" id="PF13362"/>
    </source>
</evidence>
<gene>
    <name evidence="4" type="ORF">PTE31013_02172</name>
</gene>
<sequence>MSYVADQEGEIRAALEFIECDDRDDWLRVGMGLKDELGDRGFPMWDDWSQGSDKYKESDARATWRSLKRSGITIRTVFNMARANGFTQNAQVLPINAADRARRRAEAGQQRAAEQSSAKAKLEAQHMEAARVAAEIWEGAAPAPVDHPYLARKNVQAHGVRIYSGPKVIADMPCDGCLIVPIRAPAGALASLEFIRSDGEKRFLWGGRKSGGFYLVGDVGDRIAIGEGFATCASVEEHAGIAVAVAFDAGNMRAVAEHLRAQHPNVGIVMLADNDECGTGEKAARAAAEAVGGIVALPSNGEGWHGDFNDLAAAAGGAAVQQAILHAHLVLTPSPSTGSHADGCVPIGFTVSERGVFYEEDDGTPHWICSPLHVRALVRDRASENWGRLLEWHDADGHPHVWAMPMEMLRSDGADMRGELARLGLDIAPGGKARNKLTEYVTTAKPKARGRCVTRTGWHGGAFVFPDRTIGEAKERVIFQAEAVMRTYSQAGTLDDWKQNVARLCSGNSRMLVAVSTAFAGMMLSYSGQESGGLNIVGDSSTGKTTALRAACSVFGGPEYMQRWRATSNGLEGLAALHNDTLLVLDELAQVDPREAGEIAYMLANGSGKARAGRTGAARARQTWRLLFLSAGEIGLAQHMQAGGKRAKAGQEVRLVEIPADAGAGHGLFETLHGMSGGAQLSSTINDACSRCFGTPALEFLSSMTAEPAVIEQWLKSQTADFLAAHLPADANGQAHRVCQRFALIGLAGEYATSSGITGWADGEALQAAATCFAAWLENRGGAGNHEKTSILSHVKAFFEAHEESRFTDLNDMSDRPTINRAGFRRNGENGVEYLVLPEVFKREICAGFEPKSAAKALVDAGWIRPSPDGKFQRVERLPGKGATRLYVFSSVVWDAQ</sequence>